<evidence type="ECO:0008006" key="8">
    <source>
        <dbReference type="Google" id="ProtNLM"/>
    </source>
</evidence>
<dbReference type="SUPFAM" id="SSF46689">
    <property type="entry name" value="Homeodomain-like"/>
    <property type="match status" value="1"/>
</dbReference>
<keyword evidence="7" id="KW-1185">Reference proteome</keyword>
<dbReference type="InterPro" id="IPR001647">
    <property type="entry name" value="HTH_TetR"/>
</dbReference>
<dbReference type="Proteomes" id="UP000092598">
    <property type="component" value="Chromosome"/>
</dbReference>
<evidence type="ECO:0000256" key="3">
    <source>
        <dbReference type="ARBA" id="ARBA00023163"/>
    </source>
</evidence>
<keyword evidence="3" id="KW-0804">Transcription</keyword>
<evidence type="ECO:0000313" key="7">
    <source>
        <dbReference type="Proteomes" id="UP000092598"/>
    </source>
</evidence>
<dbReference type="InterPro" id="IPR009057">
    <property type="entry name" value="Homeodomain-like_sf"/>
</dbReference>
<evidence type="ECO:0000256" key="2">
    <source>
        <dbReference type="ARBA" id="ARBA00023125"/>
    </source>
</evidence>
<dbReference type="GO" id="GO:0000976">
    <property type="term" value="F:transcription cis-regulatory region binding"/>
    <property type="evidence" value="ECO:0007669"/>
    <property type="project" value="TreeGrafter"/>
</dbReference>
<dbReference type="PANTHER" id="PTHR30055">
    <property type="entry name" value="HTH-TYPE TRANSCRIPTIONAL REGULATOR RUTR"/>
    <property type="match status" value="1"/>
</dbReference>
<dbReference type="GO" id="GO:0003700">
    <property type="term" value="F:DNA-binding transcription factor activity"/>
    <property type="evidence" value="ECO:0007669"/>
    <property type="project" value="TreeGrafter"/>
</dbReference>
<dbReference type="AlphaFoldDB" id="A0A1B1M1U5"/>
<proteinExistence type="predicted"/>
<evidence type="ECO:0000256" key="1">
    <source>
        <dbReference type="ARBA" id="ARBA00023015"/>
    </source>
</evidence>
<dbReference type="InterPro" id="IPR050109">
    <property type="entry name" value="HTH-type_TetR-like_transc_reg"/>
</dbReference>
<accession>A0A1B1M1U5</accession>
<dbReference type="InterPro" id="IPR041586">
    <property type="entry name" value="PsrA_TetR_C"/>
</dbReference>
<dbReference type="STRING" id="1915.SLINC_0402"/>
<dbReference type="PANTHER" id="PTHR30055:SF234">
    <property type="entry name" value="HTH-TYPE TRANSCRIPTIONAL REGULATOR BETI"/>
    <property type="match status" value="1"/>
</dbReference>
<dbReference type="Pfam" id="PF17939">
    <property type="entry name" value="TetR_C_30"/>
    <property type="match status" value="1"/>
</dbReference>
<keyword evidence="2" id="KW-0238">DNA-binding</keyword>
<dbReference type="EMBL" id="CP016438">
    <property type="protein sequence ID" value="ANS62626.1"/>
    <property type="molecule type" value="Genomic_DNA"/>
</dbReference>
<evidence type="ECO:0000259" key="4">
    <source>
        <dbReference type="Pfam" id="PF00440"/>
    </source>
</evidence>
<dbReference type="KEGG" id="sls:SLINC_0402"/>
<dbReference type="PATRIC" id="fig|1915.4.peg.504"/>
<evidence type="ECO:0000313" key="6">
    <source>
        <dbReference type="EMBL" id="ANS62626.1"/>
    </source>
</evidence>
<feature type="domain" description="PsrA tetracyclin repressor-like C-terminal" evidence="5">
    <location>
        <begin position="98"/>
        <end position="208"/>
    </location>
</feature>
<gene>
    <name evidence="6" type="ORF">SLINC_0402</name>
</gene>
<organism evidence="6 7">
    <name type="scientific">Streptomyces lincolnensis</name>
    <dbReference type="NCBI Taxonomy" id="1915"/>
    <lineage>
        <taxon>Bacteria</taxon>
        <taxon>Bacillati</taxon>
        <taxon>Actinomycetota</taxon>
        <taxon>Actinomycetes</taxon>
        <taxon>Kitasatosporales</taxon>
        <taxon>Streptomycetaceae</taxon>
        <taxon>Streptomyces</taxon>
    </lineage>
</organism>
<dbReference type="Pfam" id="PF00440">
    <property type="entry name" value="TetR_N"/>
    <property type="match status" value="1"/>
</dbReference>
<feature type="domain" description="HTH tetR-type" evidence="4">
    <location>
        <begin position="20"/>
        <end position="67"/>
    </location>
</feature>
<dbReference type="Gene3D" id="1.10.357.10">
    <property type="entry name" value="Tetracycline Repressor, domain 2"/>
    <property type="match status" value="1"/>
</dbReference>
<protein>
    <recommendedName>
        <fullName evidence="8">TetR family transcriptional regulator</fullName>
    </recommendedName>
</protein>
<sequence>MVMAGRTARAEQVGATRELILTAAERLFAERGVYTVSNRQVSEAAGQGNNAAVGYHFGTKTDLVRAIIRKRAARIEEIRARLLAATGDSTDVRDWVDCLVRPVPEHLGALGSPTWYARFCAQVMTDPALRQVMAEEALSSPSLRQIVDGLRRSLPELPDEVRVERGDMARHLIVHVCAERERALAENTPTPRSNWADTATGLVDAVIGMWLAPVTPTPLTAPPGN</sequence>
<name>A0A1B1M1U5_STRLN</name>
<reference evidence="6 7" key="1">
    <citation type="submission" date="2016-07" db="EMBL/GenBank/DDBJ databases">
        <title>Enhancement of antibiotic productionsby engineered nitrateutilization in actinobacteria.</title>
        <authorList>
            <person name="Meng S.C."/>
        </authorList>
    </citation>
    <scope>NUCLEOTIDE SEQUENCE [LARGE SCALE GENOMIC DNA]</scope>
    <source>
        <strain evidence="6 7">NRRL 2936</strain>
    </source>
</reference>
<keyword evidence="1" id="KW-0805">Transcription regulation</keyword>
<evidence type="ECO:0000259" key="5">
    <source>
        <dbReference type="Pfam" id="PF17939"/>
    </source>
</evidence>